<evidence type="ECO:0000313" key="2">
    <source>
        <dbReference type="Proteomes" id="UP000323506"/>
    </source>
</evidence>
<gene>
    <name evidence="1" type="ORF">ES288_A11G232100v1</name>
</gene>
<name>A0A5D2EPC1_GOSDA</name>
<organism evidence="1 2">
    <name type="scientific">Gossypium darwinii</name>
    <name type="common">Darwin's cotton</name>
    <name type="synonym">Gossypium barbadense var. darwinii</name>
    <dbReference type="NCBI Taxonomy" id="34276"/>
    <lineage>
        <taxon>Eukaryota</taxon>
        <taxon>Viridiplantae</taxon>
        <taxon>Streptophyta</taxon>
        <taxon>Embryophyta</taxon>
        <taxon>Tracheophyta</taxon>
        <taxon>Spermatophyta</taxon>
        <taxon>Magnoliopsida</taxon>
        <taxon>eudicotyledons</taxon>
        <taxon>Gunneridae</taxon>
        <taxon>Pentapetalae</taxon>
        <taxon>rosids</taxon>
        <taxon>malvids</taxon>
        <taxon>Malvales</taxon>
        <taxon>Malvaceae</taxon>
        <taxon>Malvoideae</taxon>
        <taxon>Gossypium</taxon>
    </lineage>
</organism>
<keyword evidence="2" id="KW-1185">Reference proteome</keyword>
<reference evidence="1 2" key="1">
    <citation type="submission" date="2019-06" db="EMBL/GenBank/DDBJ databases">
        <title>WGS assembly of Gossypium darwinii.</title>
        <authorList>
            <person name="Chen Z.J."/>
            <person name="Sreedasyam A."/>
            <person name="Ando A."/>
            <person name="Song Q."/>
            <person name="De L."/>
            <person name="Hulse-Kemp A."/>
            <person name="Ding M."/>
            <person name="Ye W."/>
            <person name="Kirkbride R."/>
            <person name="Jenkins J."/>
            <person name="Plott C."/>
            <person name="Lovell J."/>
            <person name="Lin Y.-M."/>
            <person name="Vaughn R."/>
            <person name="Liu B."/>
            <person name="Li W."/>
            <person name="Simpson S."/>
            <person name="Scheffler B."/>
            <person name="Saski C."/>
            <person name="Grover C."/>
            <person name="Hu G."/>
            <person name="Conover J."/>
            <person name="Carlson J."/>
            <person name="Shu S."/>
            <person name="Boston L."/>
            <person name="Williams M."/>
            <person name="Peterson D."/>
            <person name="Mcgee K."/>
            <person name="Jones D."/>
            <person name="Wendel J."/>
            <person name="Stelly D."/>
            <person name="Grimwood J."/>
            <person name="Schmutz J."/>
        </authorList>
    </citation>
    <scope>NUCLEOTIDE SEQUENCE [LARGE SCALE GENOMIC DNA]</scope>
    <source>
        <strain evidence="1">1808015.09</strain>
    </source>
</reference>
<evidence type="ECO:0000313" key="1">
    <source>
        <dbReference type="EMBL" id="TYG94992.1"/>
    </source>
</evidence>
<dbReference type="EMBL" id="CM017698">
    <property type="protein sequence ID" value="TYG94992.1"/>
    <property type="molecule type" value="Genomic_DNA"/>
</dbReference>
<proteinExistence type="predicted"/>
<accession>A0A5D2EPC1</accession>
<sequence length="43" mass="5067">MEIEGKIQGDECFLSSLLCHHCTREARISKENFPQFLGFFIYK</sequence>
<protein>
    <submittedName>
        <fullName evidence="1">Uncharacterized protein</fullName>
    </submittedName>
</protein>
<dbReference type="Proteomes" id="UP000323506">
    <property type="component" value="Chromosome A11"/>
</dbReference>
<dbReference type="AlphaFoldDB" id="A0A5D2EPC1"/>